<sequence>MQTFLPYADFDRSAQVLDNRRLGKQRSEALTILRIVDNRTEKRGWRTHPAVLMWQGYAEALKLYMNACIKEWVARGFENRIPLERINHKRLVLPWWLGREELHSSHRANLLRKDPNFYGKYGWNEDPQMKYWWPSKHS</sequence>
<evidence type="ECO:0000313" key="1">
    <source>
        <dbReference type="EMBL" id="BEQ13158.1"/>
    </source>
</evidence>
<name>A0AAU9E7L9_9BACT</name>
<protein>
    <recommendedName>
        <fullName evidence="3">Pyrimidine dimer DNA glycosylase /DNA-(Apurinic or apyrimidinic site) lyase</fullName>
    </recommendedName>
</protein>
<evidence type="ECO:0008006" key="3">
    <source>
        <dbReference type="Google" id="ProtNLM"/>
    </source>
</evidence>
<dbReference type="Proteomes" id="UP001366166">
    <property type="component" value="Chromosome"/>
</dbReference>
<dbReference type="InterPro" id="IPR004260">
    <property type="entry name" value="Pyr-dimer_DNA_glycosylase"/>
</dbReference>
<reference evidence="2" key="1">
    <citation type="journal article" date="2023" name="Arch. Microbiol.">
        <title>Desulfoferula mesophilus gen. nov. sp. nov., a mesophilic sulfate-reducing bacterium isolated from a brackish lake sediment.</title>
        <authorList>
            <person name="Watanabe T."/>
            <person name="Yabe T."/>
            <person name="Tsuji J.M."/>
            <person name="Fukui M."/>
        </authorList>
    </citation>
    <scope>NUCLEOTIDE SEQUENCE [LARGE SCALE GENOMIC DNA]</scope>
    <source>
        <strain evidence="2">12FAK</strain>
    </source>
</reference>
<accession>A0AAU9E7L9</accession>
<dbReference type="RefSeq" id="WP_338604535.1">
    <property type="nucleotide sequence ID" value="NZ_AP028679.1"/>
</dbReference>
<dbReference type="Pfam" id="PF03013">
    <property type="entry name" value="Pyr_excise"/>
    <property type="match status" value="1"/>
</dbReference>
<dbReference type="AlphaFoldDB" id="A0AAU9E7L9"/>
<dbReference type="KEGG" id="dmp:FAK_02240"/>
<organism evidence="1 2">
    <name type="scientific">Desulfoferula mesophila</name>
    <dbReference type="NCBI Taxonomy" id="3058419"/>
    <lineage>
        <taxon>Bacteria</taxon>
        <taxon>Pseudomonadati</taxon>
        <taxon>Thermodesulfobacteriota</taxon>
        <taxon>Desulfarculia</taxon>
        <taxon>Desulfarculales</taxon>
        <taxon>Desulfarculaceae</taxon>
        <taxon>Desulfoferula</taxon>
    </lineage>
</organism>
<evidence type="ECO:0000313" key="2">
    <source>
        <dbReference type="Proteomes" id="UP001366166"/>
    </source>
</evidence>
<proteinExistence type="predicted"/>
<dbReference type="EMBL" id="AP028679">
    <property type="protein sequence ID" value="BEQ13158.1"/>
    <property type="molecule type" value="Genomic_DNA"/>
</dbReference>
<gene>
    <name evidence="1" type="ORF">FAK_02240</name>
</gene>
<keyword evidence="2" id="KW-1185">Reference proteome</keyword>
<dbReference type="NCBIfam" id="NF038085">
    <property type="entry name" value="MSMEG_6728_fam"/>
    <property type="match status" value="1"/>
</dbReference>